<feature type="compositionally biased region" description="Basic residues" evidence="1">
    <location>
        <begin position="70"/>
        <end position="84"/>
    </location>
</feature>
<evidence type="ECO:0000313" key="3">
    <source>
        <dbReference type="Proteomes" id="UP000095767"/>
    </source>
</evidence>
<keyword evidence="3" id="KW-1185">Reference proteome</keyword>
<sequence length="140" mass="15316">MDVTIPSPKNVAVLRPRYPPSVVPIGTHHPGPGERRLPDPASLQASGTPAGGGRPPTATQRQPRQGCGHSHSHSHSHSHGRGARVGRTNRGSTRTVRKCPTRPVVNYYCCRSTTPPRRNAEDEMKRREGKFFAHAAFLFT</sequence>
<feature type="region of interest" description="Disordered" evidence="1">
    <location>
        <begin position="1"/>
        <end position="98"/>
    </location>
</feature>
<dbReference type="AlphaFoldDB" id="A0A1E5VMH0"/>
<dbReference type="EMBL" id="LWDX02035040">
    <property type="protein sequence ID" value="OEL26272.1"/>
    <property type="molecule type" value="Genomic_DNA"/>
</dbReference>
<comment type="caution">
    <text evidence="2">The sequence shown here is derived from an EMBL/GenBank/DDBJ whole genome shotgun (WGS) entry which is preliminary data.</text>
</comment>
<dbReference type="Proteomes" id="UP000095767">
    <property type="component" value="Unassembled WGS sequence"/>
</dbReference>
<evidence type="ECO:0000313" key="2">
    <source>
        <dbReference type="EMBL" id="OEL26272.1"/>
    </source>
</evidence>
<protein>
    <submittedName>
        <fullName evidence="2">Uncharacterized protein</fullName>
    </submittedName>
</protein>
<name>A0A1E5VMH0_9POAL</name>
<evidence type="ECO:0000256" key="1">
    <source>
        <dbReference type="SAM" id="MobiDB-lite"/>
    </source>
</evidence>
<reference evidence="2 3" key="1">
    <citation type="submission" date="2016-09" db="EMBL/GenBank/DDBJ databases">
        <title>The draft genome of Dichanthelium oligosanthes: A C3 panicoid grass species.</title>
        <authorList>
            <person name="Studer A.J."/>
            <person name="Schnable J.C."/>
            <person name="Brutnell T.P."/>
        </authorList>
    </citation>
    <scope>NUCLEOTIDE SEQUENCE [LARGE SCALE GENOMIC DNA]</scope>
    <source>
        <strain evidence="3">cv. Kellogg 1175</strain>
        <tissue evidence="2">Leaf</tissue>
    </source>
</reference>
<accession>A0A1E5VMH0</accession>
<gene>
    <name evidence="2" type="ORF">BAE44_0012707</name>
</gene>
<proteinExistence type="predicted"/>
<organism evidence="2 3">
    <name type="scientific">Dichanthelium oligosanthes</name>
    <dbReference type="NCBI Taxonomy" id="888268"/>
    <lineage>
        <taxon>Eukaryota</taxon>
        <taxon>Viridiplantae</taxon>
        <taxon>Streptophyta</taxon>
        <taxon>Embryophyta</taxon>
        <taxon>Tracheophyta</taxon>
        <taxon>Spermatophyta</taxon>
        <taxon>Magnoliopsida</taxon>
        <taxon>Liliopsida</taxon>
        <taxon>Poales</taxon>
        <taxon>Poaceae</taxon>
        <taxon>PACMAD clade</taxon>
        <taxon>Panicoideae</taxon>
        <taxon>Panicodae</taxon>
        <taxon>Paniceae</taxon>
        <taxon>Dichantheliinae</taxon>
        <taxon>Dichanthelium</taxon>
    </lineage>
</organism>